<dbReference type="SMART" id="SM00977">
    <property type="entry name" value="TilS_C"/>
    <property type="match status" value="1"/>
</dbReference>
<dbReference type="GO" id="GO:0005524">
    <property type="term" value="F:ATP binding"/>
    <property type="evidence" value="ECO:0007669"/>
    <property type="project" value="UniProtKB-UniRule"/>
</dbReference>
<dbReference type="NCBIfam" id="TIGR02432">
    <property type="entry name" value="lysidine_TilS_N"/>
    <property type="match status" value="1"/>
</dbReference>
<evidence type="ECO:0000256" key="3">
    <source>
        <dbReference type="ARBA" id="ARBA00022598"/>
    </source>
</evidence>
<dbReference type="PANTHER" id="PTHR43033:SF1">
    <property type="entry name" value="TRNA(ILE)-LYSIDINE SYNTHASE-RELATED"/>
    <property type="match status" value="1"/>
</dbReference>
<dbReference type="HAMAP" id="MF_01161">
    <property type="entry name" value="tRNA_Ile_lys_synt"/>
    <property type="match status" value="1"/>
</dbReference>
<feature type="binding site" evidence="8">
    <location>
        <begin position="27"/>
        <end position="32"/>
    </location>
    <ligand>
        <name>ATP</name>
        <dbReference type="ChEBI" id="CHEBI:30616"/>
    </ligand>
</feature>
<gene>
    <name evidence="8 10" type="primary">tilS</name>
    <name evidence="10" type="ORF">G4Y79_18270</name>
</gene>
<dbReference type="InterPro" id="IPR014729">
    <property type="entry name" value="Rossmann-like_a/b/a_fold"/>
</dbReference>
<comment type="function">
    <text evidence="8">Ligates lysine onto the cytidine present at position 34 of the AUA codon-specific tRNA(Ile) that contains the anticodon CAU, in an ATP-dependent manner. Cytidine is converted to lysidine, thus changing the amino acid specificity of the tRNA from methionine to isoleucine.</text>
</comment>
<keyword evidence="11" id="KW-1185">Reference proteome</keyword>
<evidence type="ECO:0000256" key="6">
    <source>
        <dbReference type="ARBA" id="ARBA00022840"/>
    </source>
</evidence>
<keyword evidence="3 8" id="KW-0436">Ligase</keyword>
<dbReference type="Pfam" id="PF01171">
    <property type="entry name" value="ATP_bind_3"/>
    <property type="match status" value="1"/>
</dbReference>
<organism evidence="10 11">
    <name type="scientific">Phototrophicus methaneseepsis</name>
    <dbReference type="NCBI Taxonomy" id="2710758"/>
    <lineage>
        <taxon>Bacteria</taxon>
        <taxon>Bacillati</taxon>
        <taxon>Chloroflexota</taxon>
        <taxon>Candidatus Thermofontia</taxon>
        <taxon>Phototrophicales</taxon>
        <taxon>Phototrophicaceae</taxon>
        <taxon>Phototrophicus</taxon>
    </lineage>
</organism>
<evidence type="ECO:0000256" key="2">
    <source>
        <dbReference type="ARBA" id="ARBA00022490"/>
    </source>
</evidence>
<dbReference type="EC" id="6.3.4.19" evidence="8"/>
<evidence type="ECO:0000256" key="7">
    <source>
        <dbReference type="ARBA" id="ARBA00048539"/>
    </source>
</evidence>
<keyword evidence="2 8" id="KW-0963">Cytoplasm</keyword>
<comment type="subcellular location">
    <subcellularLocation>
        <location evidence="1 8">Cytoplasm</location>
    </subcellularLocation>
</comment>
<dbReference type="InterPro" id="IPR012796">
    <property type="entry name" value="Lysidine-tRNA-synth_C"/>
</dbReference>
<dbReference type="SUPFAM" id="SSF52402">
    <property type="entry name" value="Adenine nucleotide alpha hydrolases-like"/>
    <property type="match status" value="1"/>
</dbReference>
<evidence type="ECO:0000313" key="11">
    <source>
        <dbReference type="Proteomes" id="UP000594468"/>
    </source>
</evidence>
<dbReference type="Gene3D" id="3.40.50.620">
    <property type="entry name" value="HUPs"/>
    <property type="match status" value="1"/>
</dbReference>
<dbReference type="Proteomes" id="UP000594468">
    <property type="component" value="Chromosome"/>
</dbReference>
<dbReference type="SUPFAM" id="SSF82829">
    <property type="entry name" value="MesJ substrate recognition domain-like"/>
    <property type="match status" value="1"/>
</dbReference>
<dbReference type="EMBL" id="CP062983">
    <property type="protein sequence ID" value="QPC81620.1"/>
    <property type="molecule type" value="Genomic_DNA"/>
</dbReference>
<dbReference type="Gene3D" id="1.20.59.20">
    <property type="match status" value="1"/>
</dbReference>
<evidence type="ECO:0000313" key="10">
    <source>
        <dbReference type="EMBL" id="QPC81620.1"/>
    </source>
</evidence>
<reference evidence="10 11" key="1">
    <citation type="submission" date="2020-02" db="EMBL/GenBank/DDBJ databases">
        <authorList>
            <person name="Zheng R.K."/>
            <person name="Sun C.M."/>
        </authorList>
    </citation>
    <scope>NUCLEOTIDE SEQUENCE [LARGE SCALE GENOMIC DNA]</scope>
    <source>
        <strain evidence="11">rifampicinis</strain>
    </source>
</reference>
<dbReference type="SUPFAM" id="SSF56037">
    <property type="entry name" value="PheT/TilS domain"/>
    <property type="match status" value="1"/>
</dbReference>
<dbReference type="InterPro" id="IPR012094">
    <property type="entry name" value="tRNA_Ile_lys_synt"/>
</dbReference>
<evidence type="ECO:0000259" key="9">
    <source>
        <dbReference type="SMART" id="SM00977"/>
    </source>
</evidence>
<comment type="similarity">
    <text evidence="8">Belongs to the tRNA(Ile)-lysidine synthase family.</text>
</comment>
<dbReference type="CDD" id="cd01992">
    <property type="entry name" value="TilS_N"/>
    <property type="match status" value="1"/>
</dbReference>
<keyword evidence="6 8" id="KW-0067">ATP-binding</keyword>
<dbReference type="InterPro" id="IPR011063">
    <property type="entry name" value="TilS/TtcA_N"/>
</dbReference>
<sequence>MIPQTVLNVLEQYKRRSPDVIYVLAVSGGLDSLALLHICAKLGETSSIQYHVATLDHGLRGQAGADDAAFVVQTAQQLGLPVTQHTADVPGYAAEHHLSIELAARMLRYDFLASVVQKVGQGAVVTAHHADDQAESILLHIMRGSGLRGLRGMQTISQVPGHTGITLLRPLLSVSRAELEAYCRQHQLVPRQDTTNADTTYTRNAVRHLIMPQLRVLNPQVAQALSQLAESATVDEAYLQAQFERDIQPHCQRTGDRIAIALSSFTTWHPAMQRRAILFAVGQLAPDSDLSHERILAAVDVANRGQVGQVSEFSQGWRMRVGYASLFFEHGDMALPLGDYVQMAHDVIEVVVNGRTPIAPGIGLHTSTEPHPTGFAVALPEGMELILRVRRPGDVVQPPGLFGKHRKLKKWLIDRKVPQHVRDRLPLLALSGSIKERIVAALLPDGWYYLAMQADTEIHHKTVWIWLEKEL</sequence>
<evidence type="ECO:0000256" key="1">
    <source>
        <dbReference type="ARBA" id="ARBA00004496"/>
    </source>
</evidence>
<evidence type="ECO:0000256" key="5">
    <source>
        <dbReference type="ARBA" id="ARBA00022741"/>
    </source>
</evidence>
<accession>A0A7S8E782</accession>
<keyword evidence="4 8" id="KW-0819">tRNA processing</keyword>
<feature type="domain" description="Lysidine-tRNA(Ile) synthetase C-terminal" evidence="9">
    <location>
        <begin position="385"/>
        <end position="460"/>
    </location>
</feature>
<dbReference type="Pfam" id="PF11734">
    <property type="entry name" value="TilS_C"/>
    <property type="match status" value="1"/>
</dbReference>
<comment type="catalytic activity">
    <reaction evidence="7 8">
        <text>cytidine(34) in tRNA(Ile2) + L-lysine + ATP = lysidine(34) in tRNA(Ile2) + AMP + diphosphate + H(+)</text>
        <dbReference type="Rhea" id="RHEA:43744"/>
        <dbReference type="Rhea" id="RHEA-COMP:10625"/>
        <dbReference type="Rhea" id="RHEA-COMP:10670"/>
        <dbReference type="ChEBI" id="CHEBI:15378"/>
        <dbReference type="ChEBI" id="CHEBI:30616"/>
        <dbReference type="ChEBI" id="CHEBI:32551"/>
        <dbReference type="ChEBI" id="CHEBI:33019"/>
        <dbReference type="ChEBI" id="CHEBI:82748"/>
        <dbReference type="ChEBI" id="CHEBI:83665"/>
        <dbReference type="ChEBI" id="CHEBI:456215"/>
        <dbReference type="EC" id="6.3.4.19"/>
    </reaction>
</comment>
<dbReference type="NCBIfam" id="TIGR02433">
    <property type="entry name" value="lysidine_TilS_C"/>
    <property type="match status" value="1"/>
</dbReference>
<dbReference type="KEGG" id="pmet:G4Y79_18270"/>
<dbReference type="GO" id="GO:0032267">
    <property type="term" value="F:tRNA(Ile)-lysidine synthase activity"/>
    <property type="evidence" value="ECO:0007669"/>
    <property type="project" value="UniProtKB-EC"/>
</dbReference>
<dbReference type="InterPro" id="IPR012795">
    <property type="entry name" value="tRNA_Ile_lys_synt_N"/>
</dbReference>
<dbReference type="GO" id="GO:0006400">
    <property type="term" value="P:tRNA modification"/>
    <property type="evidence" value="ECO:0007669"/>
    <property type="project" value="UniProtKB-UniRule"/>
</dbReference>
<protein>
    <recommendedName>
        <fullName evidence="8">tRNA(Ile)-lysidine synthase</fullName>
        <ecNumber evidence="8">6.3.4.19</ecNumber>
    </recommendedName>
    <alternativeName>
        <fullName evidence="8">tRNA(Ile)-2-lysyl-cytidine synthase</fullName>
    </alternativeName>
    <alternativeName>
        <fullName evidence="8">tRNA(Ile)-lysidine synthetase</fullName>
    </alternativeName>
</protein>
<dbReference type="AlphaFoldDB" id="A0A7S8E782"/>
<dbReference type="GO" id="GO:0005737">
    <property type="term" value="C:cytoplasm"/>
    <property type="evidence" value="ECO:0007669"/>
    <property type="project" value="UniProtKB-SubCell"/>
</dbReference>
<name>A0A7S8E782_9CHLR</name>
<evidence type="ECO:0000256" key="8">
    <source>
        <dbReference type="HAMAP-Rule" id="MF_01161"/>
    </source>
</evidence>
<dbReference type="PANTHER" id="PTHR43033">
    <property type="entry name" value="TRNA(ILE)-LYSIDINE SYNTHASE-RELATED"/>
    <property type="match status" value="1"/>
</dbReference>
<comment type="domain">
    <text evidence="8">The N-terminal region contains the highly conserved SGGXDS motif, predicted to be a P-loop motif involved in ATP binding.</text>
</comment>
<keyword evidence="5 8" id="KW-0547">Nucleotide-binding</keyword>
<proteinExistence type="inferred from homology"/>
<dbReference type="RefSeq" id="WP_195169691.1">
    <property type="nucleotide sequence ID" value="NZ_CP062983.1"/>
</dbReference>
<evidence type="ECO:0000256" key="4">
    <source>
        <dbReference type="ARBA" id="ARBA00022694"/>
    </source>
</evidence>